<dbReference type="EMBL" id="AYRZ02000011">
    <property type="protein sequence ID" value="PHT68967.1"/>
    <property type="molecule type" value="Genomic_DNA"/>
</dbReference>
<evidence type="ECO:0000313" key="1">
    <source>
        <dbReference type="EMBL" id="PHT68967.1"/>
    </source>
</evidence>
<reference evidence="1 2" key="1">
    <citation type="journal article" date="2014" name="Nat. Genet.">
        <title>Genome sequence of the hot pepper provides insights into the evolution of pungency in Capsicum species.</title>
        <authorList>
            <person name="Kim S."/>
            <person name="Park M."/>
            <person name="Yeom S.I."/>
            <person name="Kim Y.M."/>
            <person name="Lee J.M."/>
            <person name="Lee H.A."/>
            <person name="Seo E."/>
            <person name="Choi J."/>
            <person name="Cheong K."/>
            <person name="Kim K.T."/>
            <person name="Jung K."/>
            <person name="Lee G.W."/>
            <person name="Oh S.K."/>
            <person name="Bae C."/>
            <person name="Kim S.B."/>
            <person name="Lee H.Y."/>
            <person name="Kim S.Y."/>
            <person name="Kim M.S."/>
            <person name="Kang B.C."/>
            <person name="Jo Y.D."/>
            <person name="Yang H.B."/>
            <person name="Jeong H.J."/>
            <person name="Kang W.H."/>
            <person name="Kwon J.K."/>
            <person name="Shin C."/>
            <person name="Lim J.Y."/>
            <person name="Park J.H."/>
            <person name="Huh J.H."/>
            <person name="Kim J.S."/>
            <person name="Kim B.D."/>
            <person name="Cohen O."/>
            <person name="Paran I."/>
            <person name="Suh M.C."/>
            <person name="Lee S.B."/>
            <person name="Kim Y.K."/>
            <person name="Shin Y."/>
            <person name="Noh S.J."/>
            <person name="Park J."/>
            <person name="Seo Y.S."/>
            <person name="Kwon S.Y."/>
            <person name="Kim H.A."/>
            <person name="Park J.M."/>
            <person name="Kim H.J."/>
            <person name="Choi S.B."/>
            <person name="Bosland P.W."/>
            <person name="Reeves G."/>
            <person name="Jo S.H."/>
            <person name="Lee B.W."/>
            <person name="Cho H.T."/>
            <person name="Choi H.S."/>
            <person name="Lee M.S."/>
            <person name="Yu Y."/>
            <person name="Do Choi Y."/>
            <person name="Park B.S."/>
            <person name="van Deynze A."/>
            <person name="Ashrafi H."/>
            <person name="Hill T."/>
            <person name="Kim W.T."/>
            <person name="Pai H.S."/>
            <person name="Ahn H.K."/>
            <person name="Yeam I."/>
            <person name="Giovannoni J.J."/>
            <person name="Rose J.K."/>
            <person name="Sorensen I."/>
            <person name="Lee S.J."/>
            <person name="Kim R.W."/>
            <person name="Choi I.Y."/>
            <person name="Choi B.S."/>
            <person name="Lim J.S."/>
            <person name="Lee Y.H."/>
            <person name="Choi D."/>
        </authorList>
    </citation>
    <scope>NUCLEOTIDE SEQUENCE [LARGE SCALE GENOMIC DNA]</scope>
    <source>
        <strain evidence="2">cv. CM334</strain>
    </source>
</reference>
<gene>
    <name evidence="1" type="ORF">T459_28454</name>
</gene>
<dbReference type="Proteomes" id="UP000222542">
    <property type="component" value="Unassembled WGS sequence"/>
</dbReference>
<proteinExistence type="predicted"/>
<accession>A0A2G2YGW6</accession>
<evidence type="ECO:0000313" key="2">
    <source>
        <dbReference type="Proteomes" id="UP000222542"/>
    </source>
</evidence>
<organism evidence="1 2">
    <name type="scientific">Capsicum annuum</name>
    <name type="common">Capsicum pepper</name>
    <dbReference type="NCBI Taxonomy" id="4072"/>
    <lineage>
        <taxon>Eukaryota</taxon>
        <taxon>Viridiplantae</taxon>
        <taxon>Streptophyta</taxon>
        <taxon>Embryophyta</taxon>
        <taxon>Tracheophyta</taxon>
        <taxon>Spermatophyta</taxon>
        <taxon>Magnoliopsida</taxon>
        <taxon>eudicotyledons</taxon>
        <taxon>Gunneridae</taxon>
        <taxon>Pentapetalae</taxon>
        <taxon>asterids</taxon>
        <taxon>lamiids</taxon>
        <taxon>Solanales</taxon>
        <taxon>Solanaceae</taxon>
        <taxon>Solanoideae</taxon>
        <taxon>Capsiceae</taxon>
        <taxon>Capsicum</taxon>
    </lineage>
</organism>
<comment type="caution">
    <text evidence="1">The sequence shown here is derived from an EMBL/GenBank/DDBJ whole genome shotgun (WGS) entry which is preliminary data.</text>
</comment>
<reference evidence="1 2" key="2">
    <citation type="journal article" date="2017" name="Genome Biol.">
        <title>New reference genome sequences of hot pepper reveal the massive evolution of plant disease-resistance genes by retroduplication.</title>
        <authorList>
            <person name="Kim S."/>
            <person name="Park J."/>
            <person name="Yeom S.I."/>
            <person name="Kim Y.M."/>
            <person name="Seo E."/>
            <person name="Kim K.T."/>
            <person name="Kim M.S."/>
            <person name="Lee J.M."/>
            <person name="Cheong K."/>
            <person name="Shin H.S."/>
            <person name="Kim S.B."/>
            <person name="Han K."/>
            <person name="Lee J."/>
            <person name="Park M."/>
            <person name="Lee H.A."/>
            <person name="Lee H.Y."/>
            <person name="Lee Y."/>
            <person name="Oh S."/>
            <person name="Lee J.H."/>
            <person name="Choi E."/>
            <person name="Choi E."/>
            <person name="Lee S.E."/>
            <person name="Jeon J."/>
            <person name="Kim H."/>
            <person name="Choi G."/>
            <person name="Song H."/>
            <person name="Lee J."/>
            <person name="Lee S.C."/>
            <person name="Kwon J.K."/>
            <person name="Lee H.Y."/>
            <person name="Koo N."/>
            <person name="Hong Y."/>
            <person name="Kim R.W."/>
            <person name="Kang W.H."/>
            <person name="Huh J.H."/>
            <person name="Kang B.C."/>
            <person name="Yang T.J."/>
            <person name="Lee Y.H."/>
            <person name="Bennetzen J.L."/>
            <person name="Choi D."/>
        </authorList>
    </citation>
    <scope>NUCLEOTIDE SEQUENCE [LARGE SCALE GENOMIC DNA]</scope>
    <source>
        <strain evidence="2">cv. CM334</strain>
    </source>
</reference>
<dbReference type="AlphaFoldDB" id="A0A2G2YGW6"/>
<dbReference type="Gramene" id="PHT68967">
    <property type="protein sequence ID" value="PHT68967"/>
    <property type="gene ID" value="T459_28454"/>
</dbReference>
<sequence>MYIYPVNNVRCDLEELMTKCMAFPEKGFFVHSMQLPSIPGRSGSGTYPCGTSSSKTDNIFDLEGLFPDHMFGLGK</sequence>
<keyword evidence="2" id="KW-1185">Reference proteome</keyword>
<name>A0A2G2YGW6_CAPAN</name>
<protein>
    <submittedName>
        <fullName evidence="1">Uncharacterized protein</fullName>
    </submittedName>
</protein>